<dbReference type="InterPro" id="IPR036249">
    <property type="entry name" value="Thioredoxin-like_sf"/>
</dbReference>
<dbReference type="InterPro" id="IPR040079">
    <property type="entry name" value="Glutathione_S-Trfase"/>
</dbReference>
<dbReference type="EMBL" id="QOPE01000001">
    <property type="protein sequence ID" value="RCL42851.1"/>
    <property type="molecule type" value="Genomic_DNA"/>
</dbReference>
<proteinExistence type="predicted"/>
<dbReference type="PANTHER" id="PTHR44051">
    <property type="entry name" value="GLUTATHIONE S-TRANSFERASE-RELATED"/>
    <property type="match status" value="1"/>
</dbReference>
<dbReference type="SFLD" id="SFLDS00019">
    <property type="entry name" value="Glutathione_Transferase_(cytos"/>
    <property type="match status" value="1"/>
</dbReference>
<dbReference type="SFLD" id="SFLDG01150">
    <property type="entry name" value="Main.1:_Beta-like"/>
    <property type="match status" value="1"/>
</dbReference>
<dbReference type="PROSITE" id="PS50404">
    <property type="entry name" value="GST_NTER"/>
    <property type="match status" value="1"/>
</dbReference>
<dbReference type="GO" id="GO:0016740">
    <property type="term" value="F:transferase activity"/>
    <property type="evidence" value="ECO:0007669"/>
    <property type="project" value="UniProtKB-KW"/>
</dbReference>
<dbReference type="InterPro" id="IPR004045">
    <property type="entry name" value="Glutathione_S-Trfase_N"/>
</dbReference>
<dbReference type="SFLD" id="SFLDG00358">
    <property type="entry name" value="Main_(cytGST)"/>
    <property type="match status" value="1"/>
</dbReference>
<reference evidence="3 4" key="1">
    <citation type="journal article" date="2018" name="Microbiome">
        <title>Fine metagenomic profile of the Mediterranean stratified and mixed water columns revealed by assembly and recruitment.</title>
        <authorList>
            <person name="Haro-Moreno J.M."/>
            <person name="Lopez-Perez M."/>
            <person name="De La Torre J.R."/>
            <person name="Picazo A."/>
            <person name="Camacho A."/>
            <person name="Rodriguez-Valera F."/>
        </authorList>
    </citation>
    <scope>NUCLEOTIDE SEQUENCE [LARGE SCALE GENOMIC DNA]</scope>
    <source>
        <strain evidence="3">MED-G82</strain>
    </source>
</reference>
<evidence type="ECO:0000259" key="1">
    <source>
        <dbReference type="PROSITE" id="PS50404"/>
    </source>
</evidence>
<feature type="domain" description="GST C-terminal" evidence="2">
    <location>
        <begin position="85"/>
        <end position="204"/>
    </location>
</feature>
<dbReference type="Gene3D" id="3.40.30.10">
    <property type="entry name" value="Glutaredoxin"/>
    <property type="match status" value="1"/>
</dbReference>
<accession>A0A368C047</accession>
<dbReference type="Proteomes" id="UP000253307">
    <property type="component" value="Unassembled WGS sequence"/>
</dbReference>
<dbReference type="InterPro" id="IPR036282">
    <property type="entry name" value="Glutathione-S-Trfase_C_sf"/>
</dbReference>
<dbReference type="InterPro" id="IPR010987">
    <property type="entry name" value="Glutathione-S-Trfase_C-like"/>
</dbReference>
<dbReference type="Pfam" id="PF00043">
    <property type="entry name" value="GST_C"/>
    <property type="match status" value="1"/>
</dbReference>
<sequence length="204" mass="23723">MMKIFGCNDSRHVRPLWTAEEMGLDYELEMLPFPPRFFKKEYLDINILGTVPYLKDGKVEMTESVAMCTYLCEQYGPSDLIVSPDEDDYADYLNWLAHSDATLTFPLTVYLRYALQEVGVADAAAEGYKRWFLARLRLLEKKLESREYLCSDRFTLADICVSYAIYLATSLNVNEALKPNIARWSEKLFNRDAFKRATSQRFIE</sequence>
<protein>
    <submittedName>
        <fullName evidence="3">Glutathione S-transferase family protein</fullName>
    </submittedName>
</protein>
<evidence type="ECO:0000313" key="4">
    <source>
        <dbReference type="Proteomes" id="UP000253307"/>
    </source>
</evidence>
<organism evidence="3 4">
    <name type="scientific">SAR86 cluster bacterium</name>
    <dbReference type="NCBI Taxonomy" id="2030880"/>
    <lineage>
        <taxon>Bacteria</taxon>
        <taxon>Pseudomonadati</taxon>
        <taxon>Pseudomonadota</taxon>
        <taxon>Gammaproteobacteria</taxon>
        <taxon>SAR86 cluster</taxon>
    </lineage>
</organism>
<dbReference type="Gene3D" id="1.20.1050.10">
    <property type="match status" value="1"/>
</dbReference>
<name>A0A368C047_9GAMM</name>
<dbReference type="PANTHER" id="PTHR44051:SF21">
    <property type="entry name" value="GLUTATHIONE S-TRANSFERASE FAMILY PROTEIN"/>
    <property type="match status" value="1"/>
</dbReference>
<evidence type="ECO:0000259" key="2">
    <source>
        <dbReference type="PROSITE" id="PS50405"/>
    </source>
</evidence>
<dbReference type="Pfam" id="PF13417">
    <property type="entry name" value="GST_N_3"/>
    <property type="match status" value="1"/>
</dbReference>
<dbReference type="AlphaFoldDB" id="A0A368C047"/>
<dbReference type="CDD" id="cd03046">
    <property type="entry name" value="GST_N_GTT1_like"/>
    <property type="match status" value="1"/>
</dbReference>
<dbReference type="SUPFAM" id="SSF47616">
    <property type="entry name" value="GST C-terminal domain-like"/>
    <property type="match status" value="1"/>
</dbReference>
<dbReference type="InterPro" id="IPR004046">
    <property type="entry name" value="GST_C"/>
</dbReference>
<keyword evidence="3" id="KW-0808">Transferase</keyword>
<comment type="caution">
    <text evidence="3">The sequence shown here is derived from an EMBL/GenBank/DDBJ whole genome shotgun (WGS) entry which is preliminary data.</text>
</comment>
<dbReference type="PROSITE" id="PS50405">
    <property type="entry name" value="GST_CTER"/>
    <property type="match status" value="1"/>
</dbReference>
<dbReference type="SUPFAM" id="SSF52833">
    <property type="entry name" value="Thioredoxin-like"/>
    <property type="match status" value="1"/>
</dbReference>
<gene>
    <name evidence="3" type="ORF">DBW96_00150</name>
</gene>
<evidence type="ECO:0000313" key="3">
    <source>
        <dbReference type="EMBL" id="RCL42851.1"/>
    </source>
</evidence>
<feature type="domain" description="GST N-terminal" evidence="1">
    <location>
        <begin position="1"/>
        <end position="79"/>
    </location>
</feature>